<accession>G2QJB0</accession>
<protein>
    <submittedName>
        <fullName evidence="1">Uncharacterized protein</fullName>
    </submittedName>
</protein>
<dbReference type="GeneID" id="11506784"/>
<dbReference type="AlphaFoldDB" id="G2QJB0"/>
<dbReference type="HOGENOM" id="CLU_049634_0_0_1"/>
<proteinExistence type="predicted"/>
<dbReference type="RefSeq" id="XP_003664912.1">
    <property type="nucleotide sequence ID" value="XM_003664864.1"/>
</dbReference>
<dbReference type="InParanoid" id="G2QJB0"/>
<dbReference type="EMBL" id="CP003006">
    <property type="protein sequence ID" value="AEO59667.1"/>
    <property type="molecule type" value="Genomic_DNA"/>
</dbReference>
<dbReference type="KEGG" id="mtm:MYCTH_2308128"/>
<dbReference type="OMA" id="RTHIVIG"/>
<name>G2QJB0_THET4</name>
<dbReference type="OrthoDB" id="5237031at2759"/>
<evidence type="ECO:0000313" key="2">
    <source>
        <dbReference type="Proteomes" id="UP000007322"/>
    </source>
</evidence>
<sequence length="259" mass="29602">MPSAGELILQNSTNEIDNPKYITRSDKEWAHEYAGIENILLHTTPGYGGNTVHATFDSAFLPLDDDEERRMTEPANPPNERSWRLETEADVEHWWHTEVSDVVLAAWARYPGIVQTCHTKPLSDVNIPENVDATYAIYIGNQRKPVVIGEMKRNLINRREWEAGNVTSSQQKLARELRGYADRYECPQMFCWDGETLLMLQFRATSPWDIRRADCAVDCWVIPITKSTCSLRYALYRLLVQGFRRCQAAAAARPIQADG</sequence>
<dbReference type="Proteomes" id="UP000007322">
    <property type="component" value="Chromosome 5"/>
</dbReference>
<keyword evidence="2" id="KW-1185">Reference proteome</keyword>
<gene>
    <name evidence="1" type="ORF">MYCTH_2308128</name>
</gene>
<dbReference type="eggNOG" id="ENOG502SY0D">
    <property type="taxonomic scope" value="Eukaryota"/>
</dbReference>
<dbReference type="VEuPathDB" id="FungiDB:MYCTH_2308128"/>
<reference evidence="1 2" key="1">
    <citation type="journal article" date="2011" name="Nat. Biotechnol.">
        <title>Comparative genomic analysis of the thermophilic biomass-degrading fungi Myceliophthora thermophila and Thielavia terrestris.</title>
        <authorList>
            <person name="Berka R.M."/>
            <person name="Grigoriev I.V."/>
            <person name="Otillar R."/>
            <person name="Salamov A."/>
            <person name="Grimwood J."/>
            <person name="Reid I."/>
            <person name="Ishmael N."/>
            <person name="John T."/>
            <person name="Darmond C."/>
            <person name="Moisan M.-C."/>
            <person name="Henrissat B."/>
            <person name="Coutinho P.M."/>
            <person name="Lombard V."/>
            <person name="Natvig D.O."/>
            <person name="Lindquist E."/>
            <person name="Schmutz J."/>
            <person name="Lucas S."/>
            <person name="Harris P."/>
            <person name="Powlowski J."/>
            <person name="Bellemare A."/>
            <person name="Taylor D."/>
            <person name="Butler G."/>
            <person name="de Vries R.P."/>
            <person name="Allijn I.E."/>
            <person name="van den Brink J."/>
            <person name="Ushinsky S."/>
            <person name="Storms R."/>
            <person name="Powell A.J."/>
            <person name="Paulsen I.T."/>
            <person name="Elbourne L.D.H."/>
            <person name="Baker S.E."/>
            <person name="Magnuson J."/>
            <person name="LaBoissiere S."/>
            <person name="Clutterbuck A.J."/>
            <person name="Martinez D."/>
            <person name="Wogulis M."/>
            <person name="de Leon A.L."/>
            <person name="Rey M.W."/>
            <person name="Tsang A."/>
        </authorList>
    </citation>
    <scope>NUCLEOTIDE SEQUENCE [LARGE SCALE GENOMIC DNA]</scope>
    <source>
        <strain evidence="2">ATCC 42464 / BCRC 31852 / DSM 1799</strain>
    </source>
</reference>
<organism evidence="1 2">
    <name type="scientific">Thermothelomyces thermophilus (strain ATCC 42464 / BCRC 31852 / DSM 1799)</name>
    <name type="common">Sporotrichum thermophile</name>
    <dbReference type="NCBI Taxonomy" id="573729"/>
    <lineage>
        <taxon>Eukaryota</taxon>
        <taxon>Fungi</taxon>
        <taxon>Dikarya</taxon>
        <taxon>Ascomycota</taxon>
        <taxon>Pezizomycotina</taxon>
        <taxon>Sordariomycetes</taxon>
        <taxon>Sordariomycetidae</taxon>
        <taxon>Sordariales</taxon>
        <taxon>Chaetomiaceae</taxon>
        <taxon>Thermothelomyces</taxon>
    </lineage>
</organism>
<evidence type="ECO:0000313" key="1">
    <source>
        <dbReference type="EMBL" id="AEO59667.1"/>
    </source>
</evidence>